<proteinExistence type="predicted"/>
<keyword evidence="1" id="KW-0472">Membrane</keyword>
<keyword evidence="1" id="KW-0812">Transmembrane</keyword>
<evidence type="ECO:0000256" key="1">
    <source>
        <dbReference type="SAM" id="Phobius"/>
    </source>
</evidence>
<keyword evidence="1" id="KW-1133">Transmembrane helix</keyword>
<gene>
    <name evidence="3" type="ORF">BN874_80091</name>
</gene>
<keyword evidence="4" id="KW-1185">Reference proteome</keyword>
<dbReference type="OrthoDB" id="7062720at2"/>
<evidence type="ECO:0000313" key="3">
    <source>
        <dbReference type="EMBL" id="CDH47401.1"/>
    </source>
</evidence>
<evidence type="ECO:0000259" key="2">
    <source>
        <dbReference type="Pfam" id="PF14238"/>
    </source>
</evidence>
<evidence type="ECO:0000313" key="4">
    <source>
        <dbReference type="Proteomes" id="UP000019184"/>
    </source>
</evidence>
<accession>A0A7U7GG09</accession>
<reference evidence="3 4" key="1">
    <citation type="journal article" date="2014" name="ISME J.">
        <title>Candidatus Competibacter-lineage genomes retrieved from metagenomes reveal functional metabolic diversity.</title>
        <authorList>
            <person name="McIlroy S.J."/>
            <person name="Albertsen M."/>
            <person name="Andresen E.K."/>
            <person name="Saunders A.M."/>
            <person name="Kristiansen R."/>
            <person name="Stokholm-Bjerregaard M."/>
            <person name="Nielsen K.L."/>
            <person name="Nielsen P.H."/>
        </authorList>
    </citation>
    <scope>NUCLEOTIDE SEQUENCE [LARGE SCALE GENOMIC DNA]</scope>
    <source>
        <strain evidence="3 4">Run_B_J11</strain>
    </source>
</reference>
<organism evidence="3 4">
    <name type="scientific">Candidatus Contendobacter odensis Run_B_J11</name>
    <dbReference type="NCBI Taxonomy" id="1400861"/>
    <lineage>
        <taxon>Bacteria</taxon>
        <taxon>Pseudomonadati</taxon>
        <taxon>Pseudomonadota</taxon>
        <taxon>Gammaproteobacteria</taxon>
        <taxon>Candidatus Competibacteraceae</taxon>
        <taxon>Candidatus Contendibacter</taxon>
    </lineage>
</organism>
<name>A0A7U7GG09_9GAMM</name>
<dbReference type="AlphaFoldDB" id="A0A7U7GG09"/>
<comment type="caution">
    <text evidence="3">The sequence shown here is derived from an EMBL/GenBank/DDBJ whole genome shotgun (WGS) entry which is preliminary data.</text>
</comment>
<dbReference type="Pfam" id="PF14238">
    <property type="entry name" value="DUF4340"/>
    <property type="match status" value="1"/>
</dbReference>
<dbReference type="EMBL" id="CBTK010000298">
    <property type="protein sequence ID" value="CDH47401.1"/>
    <property type="molecule type" value="Genomic_DNA"/>
</dbReference>
<sequence>MNALTQRVWLNLGLLGLVMGLAALALFEPGRENPVLTAPLLDLTPAHVEHIAVERTGRDTLAFEQRDHLWWMTAPDNGPANPVLIHSILQLAEARCPLRYATTDLDLKPLGLDPSRLQLHLNDQNIQFGATAPTDGQRYLRVGATVYLCPDRFYLLLTSATASFLAAPIDPSALTATRRK</sequence>
<feature type="transmembrane region" description="Helical" evidence="1">
    <location>
        <begin position="6"/>
        <end position="27"/>
    </location>
</feature>
<dbReference type="Proteomes" id="UP000019184">
    <property type="component" value="Unassembled WGS sequence"/>
</dbReference>
<dbReference type="RefSeq" id="WP_034436309.1">
    <property type="nucleotide sequence ID" value="NZ_CBTK010000298.1"/>
</dbReference>
<protein>
    <recommendedName>
        <fullName evidence="2">DUF4340 domain-containing protein</fullName>
    </recommendedName>
</protein>
<dbReference type="InterPro" id="IPR025641">
    <property type="entry name" value="DUF4340"/>
</dbReference>
<feature type="domain" description="DUF4340" evidence="2">
    <location>
        <begin position="70"/>
        <end position="153"/>
    </location>
</feature>